<dbReference type="InterPro" id="IPR015943">
    <property type="entry name" value="WD40/YVTN_repeat-like_dom_sf"/>
</dbReference>
<dbReference type="InterPro" id="IPR036372">
    <property type="entry name" value="BEACH_dom_sf"/>
</dbReference>
<dbReference type="InterPro" id="IPR036322">
    <property type="entry name" value="WD40_repeat_dom_sf"/>
</dbReference>
<dbReference type="GeneID" id="28725383"/>
<dbReference type="FunFam" id="1.10.1540.10:FF:000001">
    <property type="entry name" value="neurobeachin isoform X1"/>
    <property type="match status" value="1"/>
</dbReference>
<dbReference type="PROSITE" id="PS51783">
    <property type="entry name" value="PH_BEACH"/>
    <property type="match status" value="1"/>
</dbReference>
<dbReference type="SUPFAM" id="SSF50978">
    <property type="entry name" value="WD40 repeat-like"/>
    <property type="match status" value="1"/>
</dbReference>
<dbReference type="Pfam" id="PF02138">
    <property type="entry name" value="Beach"/>
    <property type="match status" value="1"/>
</dbReference>
<protein>
    <recommendedName>
        <fullName evidence="4">Beige protein homolog 1</fullName>
    </recommendedName>
</protein>
<dbReference type="Proteomes" id="UP000243052">
    <property type="component" value="Chromosome vii"/>
</dbReference>
<dbReference type="PANTHER" id="PTHR13743">
    <property type="entry name" value="BEIGE/BEACH-RELATED"/>
    <property type="match status" value="1"/>
</dbReference>
<accession>A0A0X8HVA8</accession>
<keyword evidence="8" id="KW-1185">Reference proteome</keyword>
<proteinExistence type="predicted"/>
<dbReference type="OrthoDB" id="26681at2759"/>
<keyword evidence="2" id="KW-0677">Repeat</keyword>
<evidence type="ECO:0000313" key="8">
    <source>
        <dbReference type="Proteomes" id="UP000243052"/>
    </source>
</evidence>
<feature type="domain" description="BEACH-type PH" evidence="6">
    <location>
        <begin position="1321"/>
        <end position="1452"/>
    </location>
</feature>
<dbReference type="CDD" id="cd06071">
    <property type="entry name" value="Beach"/>
    <property type="match status" value="1"/>
</dbReference>
<name>A0A0X8HVA8_9SACH</name>
<evidence type="ECO:0000256" key="1">
    <source>
        <dbReference type="ARBA" id="ARBA00022574"/>
    </source>
</evidence>
<dbReference type="Gene3D" id="1.10.1540.10">
    <property type="entry name" value="BEACH domain"/>
    <property type="match status" value="1"/>
</dbReference>
<evidence type="ECO:0000256" key="2">
    <source>
        <dbReference type="ARBA" id="ARBA00022737"/>
    </source>
</evidence>
<dbReference type="SMART" id="SM00320">
    <property type="entry name" value="WD40"/>
    <property type="match status" value="3"/>
</dbReference>
<evidence type="ECO:0000313" key="7">
    <source>
        <dbReference type="EMBL" id="AMD22055.1"/>
    </source>
</evidence>
<dbReference type="STRING" id="45286.A0A0X8HVA8"/>
<sequence>MVNGTRNLAELLDELLDLSFEKGEGESKQHILRELLTNLHIDGNTKDSIREYIELEFAEKLTNLGAAVRDFKNNYDAWREFIKYEYDESTRTGYAVALQLVILLISNSLLNKQLFANEFGLKGDLKLRLDTCEDEIVLIRLRELYYDVLSVSANPIDLLILYTDIDSNRSSKLNVLNHLAEGLTEPYLQSYLQFENCYYMFFLETGLTSFTIDIWLELLNVSSNRILTIAGNICVEVKEGVLYVTNDEFIIAMFDAFDFSLLTIYHVALVFDGIQLTLNIDGNNVQSVNLIQSEINVFDRLELGSTNSSFKLYRITIWKNDLSGSMLKLIHKMGLLWCVNEDWAPFYENLALGGTQHMVDYTQFRSLAESNILDDRLARTWIATLERDSASYTLSLSDDNAAEYSKCLYYKSSDILSNMNAIFALRIVIILIWEASEVGFIYGLLEHLFILLKCRSLKRQFESEFGYTLLSHLLTGSLSEKSGTAMSIDFLNLILGFCGWRNDDPSLSMISNKDAYKKLVMNLGLWANGASISQEQCEILRFLLFQTDWIQHSNYSEYNKLQIKDLKIIEAFTIQQHLLYSEAGKQNIINNLRPDLVNFYASLLQTDLTHKDIAYLLHFVYYELKSYHFESADIVLNSIDKVLLKALKEDDQIMVGKICNSIPLKILMVIINEGSIGESLTVTGLSLLFKCLSIQHSAHKSFAKSGGYLLLLSILKSTAYFRLEKIVKLLFSISVGQAIDPNSPDYDRTAHLEGTDISHIAIEVHALILSFFQHFVDRGVEEAVIERLESSICSYISMLKESANGGNFETLLFDPNASPLTEHLSNLLVSLQASPHKHLHRKSAACIVEFMANNVLRHVKQDHSLVFLDYLRGILSMKGANEPYTGKKTSNKHINYIKPFICMEILPIVLEKFLEPQFILEAQLQQTPSVFKNIIGIFEEVQALLCSFLRDPEEYLRLQKCGLTLLDVVKDCSITNPKQSDVSKLIQLVQSVMYNFLYLIMNQQLGLSEVQWTEFLKRLLFFQEALFGMKTSKVEKDFSSICMVFLIYCIQKLPGNENVVLAVSCLRTIIVHHEGKLRSVAYILSRSHRETISGYLSQIMASNDDEVIRSLQSPKATASFDPIYSEFLQNTLVKKVTMNDSNEFSSKGAAYESLLQIKSSVMENVLIETQNIYNIFKKDNALFAQKIVKSESKRVLNFINDLEGDLIHSHQKMNDLKLDTEKFKKLHGFSSTFRQEWSLDACEDYNRMKKRLVSLYLNPLENSDNQQLVTDRTITPNSQSNQIKYYHGGIVPSKLVPDIEKLDIANKDTEDNNRKVLRSLKSGDNIRRIWNCTRITGLNLTEGILVLGSYHLYFIENYIFSSKEKKVCNLADVPSSARDVTARLIAGTTESSIKNEKERLIISWELAKLVILIKRPFLLRDVAIEFIFEHGRSCLVTFSNTTVRDNVYRHMDKAFKGTEMDPVLFETLNGVNQRTYEIGFKNGISAATLSTKFASVFSPTANLVDTLQSLKLWRNGYISNFYYLIIVNTLAGRTFNDLTQYPVFPWVIADYTSEELDLSDPKSFRDLSKPIGVQDSTIMQQFVERYEALSALEDDNSPPFHYGTHYSSAMIVSSYLIRLQPFVVSYLLLQGGRFGPPDRIFNSIERSWKSASSENTTDVRELIPEFFYLPDFLTNVNDYEFGKLQSGEQVGDVILPPWAKNDPKIFISKNREALESPYVSENLHKWIDLIFGFKQKGKEAIESVNVFNRLSYPGAVHLDSINDENERRTITGIIHNFGQTPLQLFDLPHPPRNFRGIRQLGNSFSDTLRLPDSSVRMTSAIDDQSTIASVELSYSHNQPQWTGYFHDTIALLGTTARVTEQTSLLVGNKLFKNMHSTTITSLANYHDHYFITGDDIGICKLWKASVTGDSSHVEHVKNFYGHFSEIKEIVAAKEYNTFLTLDTSGAVYTWDILNGDVIQTITEKATHASLSGSTGNIVTATKDGKVTVYDLNGTKYTSIALEERITAISFMSFNNIDASEKRHMYWKEEDIVIVGNDAGKIGLYELTNRSGKWDLIRLQSILSGKENKITAISSRIRTKEQTSDSSEVAEVTRAEIAAGDSQGYIHIWM</sequence>
<dbReference type="InterPro" id="IPR001680">
    <property type="entry name" value="WD40_rpt"/>
</dbReference>
<evidence type="ECO:0000259" key="6">
    <source>
        <dbReference type="PROSITE" id="PS51783"/>
    </source>
</evidence>
<dbReference type="InterPro" id="IPR023362">
    <property type="entry name" value="PH-BEACH_dom"/>
</dbReference>
<dbReference type="PROSITE" id="PS50197">
    <property type="entry name" value="BEACH"/>
    <property type="match status" value="1"/>
</dbReference>
<dbReference type="InterPro" id="IPR050865">
    <property type="entry name" value="BEACH_Domain"/>
</dbReference>
<dbReference type="SMART" id="SM01026">
    <property type="entry name" value="Beach"/>
    <property type="match status" value="1"/>
</dbReference>
<dbReference type="EMBL" id="CP014247">
    <property type="protein sequence ID" value="AMD22055.1"/>
    <property type="molecule type" value="Genomic_DNA"/>
</dbReference>
<reference evidence="7 8" key="1">
    <citation type="submission" date="2016-01" db="EMBL/GenBank/DDBJ databases">
        <title>Genome sequence of the yeast Holleya sinecauda.</title>
        <authorList>
            <person name="Dietrich F.S."/>
        </authorList>
    </citation>
    <scope>NUCLEOTIDE SEQUENCE [LARGE SCALE GENOMIC DNA]</scope>
    <source>
        <strain evidence="7 8">ATCC 58844</strain>
    </source>
</reference>
<dbReference type="PANTHER" id="PTHR13743:SF123">
    <property type="entry name" value="PROTEIN FAN"/>
    <property type="match status" value="1"/>
</dbReference>
<dbReference type="Pfam" id="PF14844">
    <property type="entry name" value="PH_BEACH"/>
    <property type="match status" value="1"/>
</dbReference>
<dbReference type="Gene3D" id="2.130.10.10">
    <property type="entry name" value="YVTN repeat-like/Quinoprotein amine dehydrogenase"/>
    <property type="match status" value="1"/>
</dbReference>
<gene>
    <name evidence="7" type="ORF">AW171_hschr74063</name>
</gene>
<comment type="function">
    <text evidence="3">May be involved in protein sorting and cell wall formation.</text>
</comment>
<dbReference type="InterPro" id="IPR011993">
    <property type="entry name" value="PH-like_dom_sf"/>
</dbReference>
<evidence type="ECO:0000259" key="5">
    <source>
        <dbReference type="PROSITE" id="PS50197"/>
    </source>
</evidence>
<dbReference type="CDD" id="cd01201">
    <property type="entry name" value="PH_BEACH"/>
    <property type="match status" value="1"/>
</dbReference>
<evidence type="ECO:0000256" key="3">
    <source>
        <dbReference type="ARBA" id="ARBA00054699"/>
    </source>
</evidence>
<dbReference type="RefSeq" id="XP_017989051.1">
    <property type="nucleotide sequence ID" value="XM_018133786.1"/>
</dbReference>
<keyword evidence="1" id="KW-0853">WD repeat</keyword>
<organism evidence="7 8">
    <name type="scientific">Eremothecium sinecaudum</name>
    <dbReference type="NCBI Taxonomy" id="45286"/>
    <lineage>
        <taxon>Eukaryota</taxon>
        <taxon>Fungi</taxon>
        <taxon>Dikarya</taxon>
        <taxon>Ascomycota</taxon>
        <taxon>Saccharomycotina</taxon>
        <taxon>Saccharomycetes</taxon>
        <taxon>Saccharomycetales</taxon>
        <taxon>Saccharomycetaceae</taxon>
        <taxon>Eremothecium</taxon>
    </lineage>
</organism>
<dbReference type="InterPro" id="IPR000409">
    <property type="entry name" value="BEACH_dom"/>
</dbReference>
<dbReference type="SUPFAM" id="SSF81837">
    <property type="entry name" value="BEACH domain"/>
    <property type="match status" value="1"/>
</dbReference>
<dbReference type="Gene3D" id="2.30.29.30">
    <property type="entry name" value="Pleckstrin-homology domain (PH domain)/Phosphotyrosine-binding domain (PTB)"/>
    <property type="match status" value="1"/>
</dbReference>
<evidence type="ECO:0000256" key="4">
    <source>
        <dbReference type="ARBA" id="ARBA00073334"/>
    </source>
</evidence>
<feature type="domain" description="BEACH" evidence="5">
    <location>
        <begin position="1498"/>
        <end position="1792"/>
    </location>
</feature>
<dbReference type="SUPFAM" id="SSF50729">
    <property type="entry name" value="PH domain-like"/>
    <property type="match status" value="1"/>
</dbReference>